<organism evidence="1 2">
    <name type="scientific">Nocardiopsis mwathae</name>
    <dbReference type="NCBI Taxonomy" id="1472723"/>
    <lineage>
        <taxon>Bacteria</taxon>
        <taxon>Bacillati</taxon>
        <taxon>Actinomycetota</taxon>
        <taxon>Actinomycetes</taxon>
        <taxon>Streptosporangiales</taxon>
        <taxon>Nocardiopsidaceae</taxon>
        <taxon>Nocardiopsis</taxon>
    </lineage>
</organism>
<gene>
    <name evidence="1" type="ORF">HNR23_000829</name>
</gene>
<sequence>MVFPRNTGISLVSITVGTLLLTGCGMFDGDGASDAAKEPVNAGKVDPGSADARETLASQDVTMLGTDLHFAVHELSRGAKTVELTFSITNTGDEESDLVHSFLGAGGKNNASGVKLIDPDNGKLHLAASDAEGNCVCSSYMGTMRFDAGDSVLFSVTYGAPPEDVETMNVSIPNVGTLSNVPLS</sequence>
<name>A0A7W9YEN9_9ACTN</name>
<comment type="caution">
    <text evidence="1">The sequence shown here is derived from an EMBL/GenBank/DDBJ whole genome shotgun (WGS) entry which is preliminary data.</text>
</comment>
<dbReference type="Proteomes" id="UP000546642">
    <property type="component" value="Unassembled WGS sequence"/>
</dbReference>
<evidence type="ECO:0008006" key="3">
    <source>
        <dbReference type="Google" id="ProtNLM"/>
    </source>
</evidence>
<reference evidence="1 2" key="1">
    <citation type="submission" date="2020-08" db="EMBL/GenBank/DDBJ databases">
        <title>Sequencing the genomes of 1000 actinobacteria strains.</title>
        <authorList>
            <person name="Klenk H.-P."/>
        </authorList>
    </citation>
    <scope>NUCLEOTIDE SEQUENCE [LARGE SCALE GENOMIC DNA]</scope>
    <source>
        <strain evidence="1 2">DSM 46659</strain>
    </source>
</reference>
<protein>
    <recommendedName>
        <fullName evidence="3">DUF4352 domain-containing protein</fullName>
    </recommendedName>
</protein>
<evidence type="ECO:0000313" key="1">
    <source>
        <dbReference type="EMBL" id="MBB6170769.1"/>
    </source>
</evidence>
<accession>A0A7W9YEN9</accession>
<dbReference type="PROSITE" id="PS51257">
    <property type="entry name" value="PROKAR_LIPOPROTEIN"/>
    <property type="match status" value="1"/>
</dbReference>
<keyword evidence="2" id="KW-1185">Reference proteome</keyword>
<dbReference type="EMBL" id="JACHDS010000001">
    <property type="protein sequence ID" value="MBB6170769.1"/>
    <property type="molecule type" value="Genomic_DNA"/>
</dbReference>
<proteinExistence type="predicted"/>
<dbReference type="RefSeq" id="WP_221308026.1">
    <property type="nucleotide sequence ID" value="NZ_JACHDS010000001.1"/>
</dbReference>
<dbReference type="AlphaFoldDB" id="A0A7W9YEN9"/>
<evidence type="ECO:0000313" key="2">
    <source>
        <dbReference type="Proteomes" id="UP000546642"/>
    </source>
</evidence>